<organism evidence="1 2">
    <name type="scientific">Aeoliella mucimassa</name>
    <dbReference type="NCBI Taxonomy" id="2527972"/>
    <lineage>
        <taxon>Bacteria</taxon>
        <taxon>Pseudomonadati</taxon>
        <taxon>Planctomycetota</taxon>
        <taxon>Planctomycetia</taxon>
        <taxon>Pirellulales</taxon>
        <taxon>Lacipirellulaceae</taxon>
        <taxon>Aeoliella</taxon>
    </lineage>
</organism>
<reference evidence="1 2" key="1">
    <citation type="submission" date="2019-02" db="EMBL/GenBank/DDBJ databases">
        <title>Deep-cultivation of Planctomycetes and their phenomic and genomic characterization uncovers novel biology.</title>
        <authorList>
            <person name="Wiegand S."/>
            <person name="Jogler M."/>
            <person name="Boedeker C."/>
            <person name="Pinto D."/>
            <person name="Vollmers J."/>
            <person name="Rivas-Marin E."/>
            <person name="Kohn T."/>
            <person name="Peeters S.H."/>
            <person name="Heuer A."/>
            <person name="Rast P."/>
            <person name="Oberbeckmann S."/>
            <person name="Bunk B."/>
            <person name="Jeske O."/>
            <person name="Meyerdierks A."/>
            <person name="Storesund J.E."/>
            <person name="Kallscheuer N."/>
            <person name="Luecker S."/>
            <person name="Lage O.M."/>
            <person name="Pohl T."/>
            <person name="Merkel B.J."/>
            <person name="Hornburger P."/>
            <person name="Mueller R.-W."/>
            <person name="Bruemmer F."/>
            <person name="Labrenz M."/>
            <person name="Spormann A.M."/>
            <person name="Op den Camp H."/>
            <person name="Overmann J."/>
            <person name="Amann R."/>
            <person name="Jetten M.S.M."/>
            <person name="Mascher T."/>
            <person name="Medema M.H."/>
            <person name="Devos D.P."/>
            <person name="Kaster A.-K."/>
            <person name="Ovreas L."/>
            <person name="Rohde M."/>
            <person name="Galperin M.Y."/>
            <person name="Jogler C."/>
        </authorList>
    </citation>
    <scope>NUCLEOTIDE SEQUENCE [LARGE SCALE GENOMIC DNA]</scope>
    <source>
        <strain evidence="1 2">Pan181</strain>
    </source>
</reference>
<accession>A0A518AH87</accession>
<gene>
    <name evidence="1" type="ORF">Pan181_02670</name>
</gene>
<dbReference type="InterPro" id="IPR029033">
    <property type="entry name" value="His_PPase_superfam"/>
</dbReference>
<dbReference type="EMBL" id="CP036278">
    <property type="protein sequence ID" value="QDU54087.1"/>
    <property type="molecule type" value="Genomic_DNA"/>
</dbReference>
<protein>
    <submittedName>
        <fullName evidence="1">Phosphohistidine phosphatase</fullName>
    </submittedName>
</protein>
<dbReference type="Pfam" id="PF00300">
    <property type="entry name" value="His_Phos_1"/>
    <property type="match status" value="1"/>
</dbReference>
<dbReference type="Proteomes" id="UP000315750">
    <property type="component" value="Chromosome"/>
</dbReference>
<keyword evidence="2" id="KW-1185">Reference proteome</keyword>
<dbReference type="KEGG" id="amuc:Pan181_02670"/>
<dbReference type="AlphaFoldDB" id="A0A518AH87"/>
<dbReference type="SUPFAM" id="SSF53254">
    <property type="entry name" value="Phosphoglycerate mutase-like"/>
    <property type="match status" value="1"/>
</dbReference>
<evidence type="ECO:0000313" key="2">
    <source>
        <dbReference type="Proteomes" id="UP000315750"/>
    </source>
</evidence>
<name>A0A518AH87_9BACT</name>
<dbReference type="Gene3D" id="3.40.50.1240">
    <property type="entry name" value="Phosphoglycerate mutase-like"/>
    <property type="match status" value="1"/>
</dbReference>
<proteinExistence type="predicted"/>
<dbReference type="CDD" id="cd07067">
    <property type="entry name" value="HP_PGM_like"/>
    <property type="match status" value="1"/>
</dbReference>
<sequence>MRSVERTLLLDALLRVAFTATVSGTSTFIESWGLTMYLYVARHAWAGHYGDPGDWGDDSLRPLTTEGIERYRQVLKRLRSADMSPTVIATSPYTRCLQTAELIAEVCGGDLVELEALALGAELDELVAWSNEQNVDHVCWVGHNPDVQHLTASLVGDGYGSIRFAKGSVAAVRFYGDIEPGQGELYWHATAKLLGV</sequence>
<dbReference type="InterPro" id="IPR013078">
    <property type="entry name" value="His_Pase_superF_clade-1"/>
</dbReference>
<evidence type="ECO:0000313" key="1">
    <source>
        <dbReference type="EMBL" id="QDU54087.1"/>
    </source>
</evidence>